<protein>
    <submittedName>
        <fullName evidence="1">Uncharacterized protein</fullName>
    </submittedName>
</protein>
<keyword evidence="2" id="KW-1185">Reference proteome</keyword>
<organism evidence="1 2">
    <name type="scientific">Clonorchis sinensis</name>
    <name type="common">Chinese liver fluke</name>
    <dbReference type="NCBI Taxonomy" id="79923"/>
    <lineage>
        <taxon>Eukaryota</taxon>
        <taxon>Metazoa</taxon>
        <taxon>Spiralia</taxon>
        <taxon>Lophotrochozoa</taxon>
        <taxon>Platyhelminthes</taxon>
        <taxon>Trematoda</taxon>
        <taxon>Digenea</taxon>
        <taxon>Opisthorchiida</taxon>
        <taxon>Opisthorchiata</taxon>
        <taxon>Opisthorchiidae</taxon>
        <taxon>Clonorchis</taxon>
    </lineage>
</organism>
<reference evidence="1 2" key="1">
    <citation type="journal article" date="2018" name="Biotechnol. Adv.">
        <title>Improved genomic resources and new bioinformatic workflow for the carcinogenic parasite Clonorchis sinensis: Biotechnological implications.</title>
        <authorList>
            <person name="Wang D."/>
            <person name="Korhonen P.K."/>
            <person name="Gasser R.B."/>
            <person name="Young N.D."/>
        </authorList>
    </citation>
    <scope>NUCLEOTIDE SEQUENCE [LARGE SCALE GENOMIC DNA]</scope>
    <source>
        <strain evidence="1">Cs-k2</strain>
    </source>
</reference>
<dbReference type="EMBL" id="NIRI02000013">
    <property type="protein sequence ID" value="KAG5452766.1"/>
    <property type="molecule type" value="Genomic_DNA"/>
</dbReference>
<proteinExistence type="predicted"/>
<reference evidence="1 2" key="2">
    <citation type="journal article" date="2021" name="Genomics">
        <title>High-quality reference genome for Clonorchis sinensis.</title>
        <authorList>
            <person name="Young N.D."/>
            <person name="Stroehlein A.J."/>
            <person name="Kinkar L."/>
            <person name="Wang T."/>
            <person name="Sohn W.M."/>
            <person name="Chang B.C.H."/>
            <person name="Kaur P."/>
            <person name="Weisz D."/>
            <person name="Dudchenko O."/>
            <person name="Aiden E.L."/>
            <person name="Korhonen P.K."/>
            <person name="Gasser R.B."/>
        </authorList>
    </citation>
    <scope>NUCLEOTIDE SEQUENCE [LARGE SCALE GENOMIC DNA]</scope>
    <source>
        <strain evidence="1">Cs-k2</strain>
    </source>
</reference>
<name>A0A8T1MV61_CLOSI</name>
<sequence>MSIQFRALNGYLTSSSGYYFVQLISIIRSTCTLGKQSSLPNVGRCSGGNIKQPESFRTPTCFHQPSEWALNSGLSSGTSKQARERQRGITLNALHLDLPSASYNVDVH</sequence>
<evidence type="ECO:0000313" key="1">
    <source>
        <dbReference type="EMBL" id="KAG5452766.1"/>
    </source>
</evidence>
<accession>A0A8T1MV61</accession>
<evidence type="ECO:0000313" key="2">
    <source>
        <dbReference type="Proteomes" id="UP000286415"/>
    </source>
</evidence>
<dbReference type="Proteomes" id="UP000286415">
    <property type="component" value="Unassembled WGS sequence"/>
</dbReference>
<comment type="caution">
    <text evidence="1">The sequence shown here is derived from an EMBL/GenBank/DDBJ whole genome shotgun (WGS) entry which is preliminary data.</text>
</comment>
<gene>
    <name evidence="1" type="ORF">CSKR_202298</name>
</gene>
<dbReference type="AlphaFoldDB" id="A0A8T1MV61"/>